<evidence type="ECO:0000313" key="1">
    <source>
        <dbReference type="EMBL" id="SEQ66886.1"/>
    </source>
</evidence>
<dbReference type="OrthoDB" id="7871022at2"/>
<dbReference type="RefSeq" id="WP_139246447.1">
    <property type="nucleotide sequence ID" value="NZ_FOEP01000010.1"/>
</dbReference>
<dbReference type="AlphaFoldDB" id="A0A1H9HWZ8"/>
<accession>A0A1H9HWZ8</accession>
<sequence>MTTTRQCNLIDQTLAGPFGALPLADFLDRNGRRWEGSDLPQHVKKMPSGQCFRNAWELSLRHGFPYCEGYGWDIKLGAQPFYHAWNLCPKSECIIDPTWAIGNGAIYLGVELTPKQLMRIVDLTGCFEVLQSGRRAALALVSQVLDLKPETVE</sequence>
<organism evidence="1 2">
    <name type="scientific">Thalassovita taeanensis</name>
    <dbReference type="NCBI Taxonomy" id="657014"/>
    <lineage>
        <taxon>Bacteria</taxon>
        <taxon>Pseudomonadati</taxon>
        <taxon>Pseudomonadota</taxon>
        <taxon>Alphaproteobacteria</taxon>
        <taxon>Rhodobacterales</taxon>
        <taxon>Roseobacteraceae</taxon>
        <taxon>Thalassovita</taxon>
    </lineage>
</organism>
<evidence type="ECO:0000313" key="2">
    <source>
        <dbReference type="Proteomes" id="UP000198634"/>
    </source>
</evidence>
<proteinExistence type="predicted"/>
<gene>
    <name evidence="1" type="ORF">SAMN04488092_110128</name>
</gene>
<keyword evidence="2" id="KW-1185">Reference proteome</keyword>
<name>A0A1H9HWZ8_9RHOB</name>
<dbReference type="EMBL" id="FOEP01000010">
    <property type="protein sequence ID" value="SEQ66886.1"/>
    <property type="molecule type" value="Genomic_DNA"/>
</dbReference>
<reference evidence="1 2" key="1">
    <citation type="submission" date="2016-10" db="EMBL/GenBank/DDBJ databases">
        <authorList>
            <person name="de Groot N.N."/>
        </authorList>
    </citation>
    <scope>NUCLEOTIDE SEQUENCE [LARGE SCALE GENOMIC DNA]</scope>
    <source>
        <strain evidence="1 2">DSM 22007</strain>
    </source>
</reference>
<protein>
    <submittedName>
        <fullName evidence="1">Uncharacterized protein</fullName>
    </submittedName>
</protein>
<dbReference type="Proteomes" id="UP000198634">
    <property type="component" value="Unassembled WGS sequence"/>
</dbReference>